<dbReference type="eggNOG" id="COG1434">
    <property type="taxonomic scope" value="Bacteria"/>
</dbReference>
<dbReference type="EMBL" id="CP003630">
    <property type="protein sequence ID" value="AFZ18150.1"/>
    <property type="molecule type" value="Genomic_DNA"/>
</dbReference>
<feature type="domain" description="DUF218" evidence="2">
    <location>
        <begin position="62"/>
        <end position="179"/>
    </location>
</feature>
<organism evidence="3 4">
    <name type="scientific">Allocoleopsis franciscana PCC 7113</name>
    <dbReference type="NCBI Taxonomy" id="1173027"/>
    <lineage>
        <taxon>Bacteria</taxon>
        <taxon>Bacillati</taxon>
        <taxon>Cyanobacteriota</taxon>
        <taxon>Cyanophyceae</taxon>
        <taxon>Coleofasciculales</taxon>
        <taxon>Coleofasciculaceae</taxon>
        <taxon>Allocoleopsis</taxon>
        <taxon>Allocoleopsis franciscana</taxon>
    </lineage>
</organism>
<dbReference type="OrthoDB" id="9782395at2"/>
<evidence type="ECO:0000256" key="1">
    <source>
        <dbReference type="SAM" id="MobiDB-lite"/>
    </source>
</evidence>
<proteinExistence type="predicted"/>
<dbReference type="KEGG" id="mic:Mic7113_2345"/>
<evidence type="ECO:0000259" key="2">
    <source>
        <dbReference type="Pfam" id="PF02698"/>
    </source>
</evidence>
<dbReference type="CDD" id="cd06259">
    <property type="entry name" value="YdcF-like"/>
    <property type="match status" value="1"/>
</dbReference>
<evidence type="ECO:0000313" key="4">
    <source>
        <dbReference type="Proteomes" id="UP000010471"/>
    </source>
</evidence>
<evidence type="ECO:0000313" key="3">
    <source>
        <dbReference type="EMBL" id="AFZ18150.1"/>
    </source>
</evidence>
<feature type="compositionally biased region" description="Polar residues" evidence="1">
    <location>
        <begin position="32"/>
        <end position="53"/>
    </location>
</feature>
<feature type="region of interest" description="Disordered" evidence="1">
    <location>
        <begin position="27"/>
        <end position="56"/>
    </location>
</feature>
<dbReference type="HOGENOM" id="CLU_1208680_0_0_3"/>
<gene>
    <name evidence="3" type="ORF">Mic7113_2345</name>
</gene>
<dbReference type="RefSeq" id="WP_015182300.1">
    <property type="nucleotide sequence ID" value="NC_019738.1"/>
</dbReference>
<keyword evidence="4" id="KW-1185">Reference proteome</keyword>
<reference evidence="3 4" key="1">
    <citation type="submission" date="2012-06" db="EMBL/GenBank/DDBJ databases">
        <title>Finished chromosome of genome of Microcoleus sp. PCC 7113.</title>
        <authorList>
            <consortium name="US DOE Joint Genome Institute"/>
            <person name="Gugger M."/>
            <person name="Coursin T."/>
            <person name="Rippka R."/>
            <person name="Tandeau De Marsac N."/>
            <person name="Huntemann M."/>
            <person name="Wei C.-L."/>
            <person name="Han J."/>
            <person name="Detter J.C."/>
            <person name="Han C."/>
            <person name="Tapia R."/>
            <person name="Chen A."/>
            <person name="Kyrpides N."/>
            <person name="Mavromatis K."/>
            <person name="Markowitz V."/>
            <person name="Szeto E."/>
            <person name="Ivanova N."/>
            <person name="Pagani I."/>
            <person name="Pati A."/>
            <person name="Goodwin L."/>
            <person name="Nordberg H.P."/>
            <person name="Cantor M.N."/>
            <person name="Hua S.X."/>
            <person name="Woyke T."/>
            <person name="Kerfeld C.A."/>
        </authorList>
    </citation>
    <scope>NUCLEOTIDE SEQUENCE [LARGE SCALE GENOMIC DNA]</scope>
    <source>
        <strain evidence="3 4">PCC 7113</strain>
    </source>
</reference>
<name>K9WCP2_9CYAN</name>
<dbReference type="InterPro" id="IPR003848">
    <property type="entry name" value="DUF218"/>
</dbReference>
<dbReference type="Proteomes" id="UP000010471">
    <property type="component" value="Chromosome"/>
</dbReference>
<dbReference type="PATRIC" id="fig|1173027.3.peg.2563"/>
<dbReference type="PROSITE" id="PS51257">
    <property type="entry name" value="PROKAR_LIPOPROTEIN"/>
    <property type="match status" value="1"/>
</dbReference>
<sequence length="229" mass="25330">MTEFKRIALSSILAIISITGGCAEDPFPQPTIPISSHSSGVTKPTKLAQSPLKSPTKKAQKEAIFVLGGATERERFAAKFAQQHPRLPIWVSSGSPETYARKVFARAGIKKSRVHLDYEAVDTVTNFTSLADEFQYLGINRVYLITSSDHMRRARVIGEIVFGSRGIQLKPVPVSNKRTPEPPEKCLRDGIRAILWVNANYTDSSLNQGDSTVSKSQTNYSQKLDNCYN</sequence>
<protein>
    <recommendedName>
        <fullName evidence="2">DUF218 domain-containing protein</fullName>
    </recommendedName>
</protein>
<dbReference type="STRING" id="1173027.Mic7113_2345"/>
<dbReference type="AlphaFoldDB" id="K9WCP2"/>
<accession>K9WCP2</accession>
<dbReference type="Pfam" id="PF02698">
    <property type="entry name" value="DUF218"/>
    <property type="match status" value="1"/>
</dbReference>